<dbReference type="InterPro" id="IPR008972">
    <property type="entry name" value="Cupredoxin"/>
</dbReference>
<name>A0A7W9WKC8_CASDE</name>
<evidence type="ECO:0000256" key="1">
    <source>
        <dbReference type="ARBA" id="ARBA00004418"/>
    </source>
</evidence>
<feature type="region of interest" description="Disordered" evidence="5">
    <location>
        <begin position="23"/>
        <end position="58"/>
    </location>
</feature>
<dbReference type="GO" id="GO:0042597">
    <property type="term" value="C:periplasmic space"/>
    <property type="evidence" value="ECO:0007669"/>
    <property type="project" value="UniProtKB-SubCell"/>
</dbReference>
<dbReference type="Pfam" id="PF00127">
    <property type="entry name" value="Copper-bind"/>
    <property type="match status" value="1"/>
</dbReference>
<evidence type="ECO:0000256" key="4">
    <source>
        <dbReference type="ARBA" id="ARBA00023008"/>
    </source>
</evidence>
<gene>
    <name evidence="8" type="ORF">HNR28_000060</name>
</gene>
<feature type="domain" description="Blue (type 1) copper" evidence="7">
    <location>
        <begin position="69"/>
        <end position="170"/>
    </location>
</feature>
<feature type="compositionally biased region" description="Low complexity" evidence="5">
    <location>
        <begin position="39"/>
        <end position="53"/>
    </location>
</feature>
<dbReference type="PANTHER" id="PTHR38439:SF3">
    <property type="entry name" value="COPPER-RESISTANT CUPROPROTEIN COPI"/>
    <property type="match status" value="1"/>
</dbReference>
<keyword evidence="2" id="KW-0479">Metal-binding</keyword>
<dbReference type="InterPro" id="IPR050845">
    <property type="entry name" value="Cu-binding_ET"/>
</dbReference>
<evidence type="ECO:0000259" key="7">
    <source>
        <dbReference type="Pfam" id="PF00127"/>
    </source>
</evidence>
<dbReference type="Proteomes" id="UP000541136">
    <property type="component" value="Unassembled WGS sequence"/>
</dbReference>
<dbReference type="Gene3D" id="2.60.40.420">
    <property type="entry name" value="Cupredoxins - blue copper proteins"/>
    <property type="match status" value="1"/>
</dbReference>
<feature type="signal peptide" evidence="6">
    <location>
        <begin position="1"/>
        <end position="21"/>
    </location>
</feature>
<dbReference type="RefSeq" id="WP_043685611.1">
    <property type="nucleotide sequence ID" value="NZ_JACHIB010000001.1"/>
</dbReference>
<dbReference type="CDD" id="cd04211">
    <property type="entry name" value="Cupredoxin_like_2"/>
    <property type="match status" value="1"/>
</dbReference>
<keyword evidence="3" id="KW-0574">Periplasm</keyword>
<comment type="caution">
    <text evidence="8">The sequence shown here is derived from an EMBL/GenBank/DDBJ whole genome shotgun (WGS) entry which is preliminary data.</text>
</comment>
<comment type="subcellular location">
    <subcellularLocation>
        <location evidence="1">Periplasm</location>
    </subcellularLocation>
</comment>
<evidence type="ECO:0000256" key="2">
    <source>
        <dbReference type="ARBA" id="ARBA00022723"/>
    </source>
</evidence>
<dbReference type="EMBL" id="JACHIB010000001">
    <property type="protein sequence ID" value="MBB6082042.1"/>
    <property type="molecule type" value="Genomic_DNA"/>
</dbReference>
<evidence type="ECO:0000313" key="8">
    <source>
        <dbReference type="EMBL" id="MBB6082042.1"/>
    </source>
</evidence>
<evidence type="ECO:0000256" key="6">
    <source>
        <dbReference type="SAM" id="SignalP"/>
    </source>
</evidence>
<dbReference type="InterPro" id="IPR000923">
    <property type="entry name" value="BlueCu_1"/>
</dbReference>
<organism evidence="8 9">
    <name type="scientific">Castellaniella defragrans</name>
    <name type="common">Alcaligenes defragrans</name>
    <dbReference type="NCBI Taxonomy" id="75697"/>
    <lineage>
        <taxon>Bacteria</taxon>
        <taxon>Pseudomonadati</taxon>
        <taxon>Pseudomonadota</taxon>
        <taxon>Betaproteobacteria</taxon>
        <taxon>Burkholderiales</taxon>
        <taxon>Alcaligenaceae</taxon>
        <taxon>Castellaniella</taxon>
    </lineage>
</organism>
<evidence type="ECO:0000256" key="5">
    <source>
        <dbReference type="SAM" id="MobiDB-lite"/>
    </source>
</evidence>
<dbReference type="PANTHER" id="PTHR38439">
    <property type="entry name" value="AURACYANIN-B"/>
    <property type="match status" value="1"/>
</dbReference>
<dbReference type="SUPFAM" id="SSF49503">
    <property type="entry name" value="Cupredoxins"/>
    <property type="match status" value="1"/>
</dbReference>
<evidence type="ECO:0000256" key="3">
    <source>
        <dbReference type="ARBA" id="ARBA00022764"/>
    </source>
</evidence>
<accession>A0A7W9WKC8</accession>
<proteinExistence type="predicted"/>
<dbReference type="GO" id="GO:0009055">
    <property type="term" value="F:electron transfer activity"/>
    <property type="evidence" value="ECO:0007669"/>
    <property type="project" value="InterPro"/>
</dbReference>
<keyword evidence="6" id="KW-0732">Signal</keyword>
<dbReference type="GO" id="GO:0005507">
    <property type="term" value="F:copper ion binding"/>
    <property type="evidence" value="ECO:0007669"/>
    <property type="project" value="InterPro"/>
</dbReference>
<reference evidence="8 9" key="1">
    <citation type="submission" date="2020-08" db="EMBL/GenBank/DDBJ databases">
        <title>Genomic Encyclopedia of Type Strains, Phase IV (KMG-IV): sequencing the most valuable type-strain genomes for metagenomic binning, comparative biology and taxonomic classification.</title>
        <authorList>
            <person name="Goeker M."/>
        </authorList>
    </citation>
    <scope>NUCLEOTIDE SEQUENCE [LARGE SCALE GENOMIC DNA]</scope>
    <source>
        <strain evidence="8 9">DSM 12141</strain>
    </source>
</reference>
<sequence>MRTQPLVLLAALLLATGAARAQEGAPHDMHAAPAPPPAAAHMPAHAPAHTPAHAQEHAQPERVIEIAMDDAMRFHPDRIPVRPGETVRLRLHNAGRLSHEFVLGKLDEILAHAQEMRAHPGMPAHHEANALTLEPGRSGELVWTFGQPGTLDFACTIPGHYEAGMRGQFLIE</sequence>
<evidence type="ECO:0000313" key="9">
    <source>
        <dbReference type="Proteomes" id="UP000541136"/>
    </source>
</evidence>
<dbReference type="AlphaFoldDB" id="A0A7W9WKC8"/>
<feature type="chain" id="PRO_5030769761" evidence="6">
    <location>
        <begin position="22"/>
        <end position="172"/>
    </location>
</feature>
<keyword evidence="4" id="KW-0186">Copper</keyword>
<protein>
    <submittedName>
        <fullName evidence="8">Putative cupredoxin-like copper-binding protein</fullName>
    </submittedName>
</protein>